<dbReference type="RefSeq" id="WP_280337988.1">
    <property type="nucleotide sequence ID" value="NZ_PGFS01000001.1"/>
</dbReference>
<keyword evidence="4" id="KW-1185">Reference proteome</keyword>
<accession>A0ABT6I6D0</accession>
<evidence type="ECO:0000313" key="3">
    <source>
        <dbReference type="EMBL" id="MDH4573057.1"/>
    </source>
</evidence>
<feature type="chain" id="PRO_5045054227" description="MucB/RseB N-terminal domain-containing protein" evidence="1">
    <location>
        <begin position="23"/>
        <end position="234"/>
    </location>
</feature>
<feature type="domain" description="MucB/RseB N-terminal" evidence="2">
    <location>
        <begin position="44"/>
        <end position="196"/>
    </location>
</feature>
<dbReference type="InterPro" id="IPR005588">
    <property type="entry name" value="MucB_RseB"/>
</dbReference>
<dbReference type="InterPro" id="IPR033434">
    <property type="entry name" value="MucB/RseB_N"/>
</dbReference>
<dbReference type="PANTHER" id="PTHR38782">
    <property type="match status" value="1"/>
</dbReference>
<dbReference type="PANTHER" id="PTHR38782:SF1">
    <property type="entry name" value="SIGMA-E FACTOR REGULATORY PROTEIN RSEB"/>
    <property type="match status" value="1"/>
</dbReference>
<reference evidence="3" key="2">
    <citation type="submission" date="2017-11" db="EMBL/GenBank/DDBJ databases">
        <authorList>
            <person name="Das S.K."/>
        </authorList>
    </citation>
    <scope>NUCLEOTIDE SEQUENCE</scope>
    <source>
        <strain evidence="3">S4-41</strain>
    </source>
</reference>
<proteinExistence type="predicted"/>
<dbReference type="Proteomes" id="UP001162135">
    <property type="component" value="Unassembled WGS sequence"/>
</dbReference>
<name>A0ABT6I6D0_9GAMM</name>
<evidence type="ECO:0000256" key="1">
    <source>
        <dbReference type="SAM" id="SignalP"/>
    </source>
</evidence>
<keyword evidence="1" id="KW-0732">Signal</keyword>
<gene>
    <name evidence="3" type="ORF">CUR86_11755</name>
</gene>
<evidence type="ECO:0000259" key="2">
    <source>
        <dbReference type="Pfam" id="PF03888"/>
    </source>
</evidence>
<dbReference type="Pfam" id="PF03888">
    <property type="entry name" value="MucB_RseB"/>
    <property type="match status" value="1"/>
</dbReference>
<comment type="caution">
    <text evidence="3">The sequence shown here is derived from an EMBL/GenBank/DDBJ whole genome shotgun (WGS) entry which is preliminary data.</text>
</comment>
<feature type="signal peptide" evidence="1">
    <location>
        <begin position="1"/>
        <end position="22"/>
    </location>
</feature>
<organism evidence="3 4">
    <name type="scientific">Salinicola acroporae</name>
    <dbReference type="NCBI Taxonomy" id="1541440"/>
    <lineage>
        <taxon>Bacteria</taxon>
        <taxon>Pseudomonadati</taxon>
        <taxon>Pseudomonadota</taxon>
        <taxon>Gammaproteobacteria</taxon>
        <taxon>Oceanospirillales</taxon>
        <taxon>Halomonadaceae</taxon>
        <taxon>Salinicola</taxon>
    </lineage>
</organism>
<dbReference type="CDD" id="cd16327">
    <property type="entry name" value="RseB"/>
    <property type="match status" value="1"/>
</dbReference>
<reference evidence="3" key="1">
    <citation type="journal article" date="2015" name="Antonie Van Leeuwenhoek">
        <title>Comparative 16S rRNA signatures and multilocus sequence analysis for the genus Salinicola and description of Salinicola acroporae sp. nov., isolated from coral Acropora digitifera.</title>
        <authorList>
            <person name="Lepcha R.T."/>
            <person name="Poddar A."/>
            <person name="Schumann P."/>
            <person name="Das S.K."/>
        </authorList>
    </citation>
    <scope>NUCLEOTIDE SEQUENCE</scope>
    <source>
        <strain evidence="3">S4-41</strain>
    </source>
</reference>
<dbReference type="EMBL" id="PGFS01000001">
    <property type="protein sequence ID" value="MDH4573057.1"/>
    <property type="molecule type" value="Genomic_DNA"/>
</dbReference>
<sequence length="234" mass="25696">MVRCYLGVAAICLGTLPGVALAQAAAESFDCRDLASTSDDPAPRALFQRSLWASHCYNFQARAVRISYDGVRTLSLIHRVEDGVETEIARFLDGPPVAVRKEGSVGQDSSQGALDFTAGIAPGALTAQIAAHYELQPMELERIAGRSAWRLDIEPQDALRFGYRLWLDSETSLPLKREMIGVDGQILETFQITDLQPPHFIPTLFASVLACRPASRPGRRNGCRTVSRRSRSPR</sequence>
<evidence type="ECO:0000313" key="4">
    <source>
        <dbReference type="Proteomes" id="UP001162135"/>
    </source>
</evidence>
<dbReference type="Gene3D" id="2.50.20.10">
    <property type="entry name" value="Lipoprotein localisation LolA/LolB/LppX"/>
    <property type="match status" value="1"/>
</dbReference>
<protein>
    <recommendedName>
        <fullName evidence="2">MucB/RseB N-terminal domain-containing protein</fullName>
    </recommendedName>
</protein>